<evidence type="ECO:0000313" key="4">
    <source>
        <dbReference type="EMBL" id="KAJ1726123.1"/>
    </source>
</evidence>
<dbReference type="AlphaFoldDB" id="A0A9W7Y8D7"/>
<keyword evidence="4" id="KW-0012">Acyltransferase</keyword>
<feature type="chain" id="PRO_5040850295" evidence="2">
    <location>
        <begin position="17"/>
        <end position="629"/>
    </location>
</feature>
<dbReference type="InterPro" id="IPR050830">
    <property type="entry name" value="Fungal_FAS"/>
</dbReference>
<dbReference type="Proteomes" id="UP001143981">
    <property type="component" value="Unassembled WGS sequence"/>
</dbReference>
<proteinExistence type="predicted"/>
<accession>A0A9W7Y8D7</accession>
<dbReference type="GO" id="GO:0005835">
    <property type="term" value="C:fatty acid synthase complex"/>
    <property type="evidence" value="ECO:0007669"/>
    <property type="project" value="InterPro"/>
</dbReference>
<dbReference type="OrthoDB" id="5417908at2759"/>
<feature type="non-terminal residue" evidence="4">
    <location>
        <position position="629"/>
    </location>
</feature>
<dbReference type="Pfam" id="PF08354">
    <property type="entry name" value="Fas1-AflB-like_hel"/>
    <property type="match status" value="1"/>
</dbReference>
<dbReference type="GO" id="GO:0004318">
    <property type="term" value="F:enoyl-[acyl-carrier-protein] reductase (NADH) activity"/>
    <property type="evidence" value="ECO:0007669"/>
    <property type="project" value="InterPro"/>
</dbReference>
<keyword evidence="5" id="KW-1185">Reference proteome</keyword>
<protein>
    <submittedName>
        <fullName evidence="4">Fatty acid synthase alpha subunit Lsd1</fullName>
        <ecNumber evidence="4">2.3.1.86</ecNumber>
    </submittedName>
</protein>
<dbReference type="GO" id="GO:0004312">
    <property type="term" value="F:fatty acid synthase activity"/>
    <property type="evidence" value="ECO:0007669"/>
    <property type="project" value="InterPro"/>
</dbReference>
<dbReference type="InterPro" id="IPR013785">
    <property type="entry name" value="Aldolase_TIM"/>
</dbReference>
<dbReference type="PRINTS" id="PR01483">
    <property type="entry name" value="FASYNTHASE"/>
</dbReference>
<dbReference type="EC" id="2.3.1.86" evidence="4"/>
<dbReference type="PANTHER" id="PTHR10982">
    <property type="entry name" value="MALONYL COA-ACYL CARRIER PROTEIN TRANSACYLASE"/>
    <property type="match status" value="1"/>
</dbReference>
<dbReference type="InterPro" id="IPR001227">
    <property type="entry name" value="Ac_transferase_dom_sf"/>
</dbReference>
<dbReference type="Gene3D" id="1.20.930.70">
    <property type="match status" value="1"/>
</dbReference>
<dbReference type="Gene3D" id="3.40.366.10">
    <property type="entry name" value="Malonyl-Coenzyme A Acyl Carrier Protein, domain 2"/>
    <property type="match status" value="1"/>
</dbReference>
<keyword evidence="1 4" id="KW-0808">Transferase</keyword>
<dbReference type="Gene3D" id="3.20.20.70">
    <property type="entry name" value="Aldolase class I"/>
    <property type="match status" value="1"/>
</dbReference>
<dbReference type="Gene3D" id="6.20.240.10">
    <property type="match status" value="1"/>
</dbReference>
<dbReference type="InterPro" id="IPR013565">
    <property type="entry name" value="Fas1/AflB-like_central"/>
</dbReference>
<dbReference type="EMBL" id="JANBOI010001763">
    <property type="protein sequence ID" value="KAJ1726123.1"/>
    <property type="molecule type" value="Genomic_DNA"/>
</dbReference>
<dbReference type="InterPro" id="IPR003965">
    <property type="entry name" value="Fatty_acid_synthase"/>
</dbReference>
<dbReference type="GO" id="GO:0006633">
    <property type="term" value="P:fatty acid biosynthetic process"/>
    <property type="evidence" value="ECO:0007669"/>
    <property type="project" value="InterPro"/>
</dbReference>
<comment type="caution">
    <text evidence="4">The sequence shown here is derived from an EMBL/GenBank/DDBJ whole genome shotgun (WGS) entry which is preliminary data.</text>
</comment>
<feature type="signal peptide" evidence="2">
    <location>
        <begin position="1"/>
        <end position="16"/>
    </location>
</feature>
<feature type="domain" description="Fatty acid synthase beta subunit AflB /Fas1-like central" evidence="3">
    <location>
        <begin position="336"/>
        <end position="629"/>
    </location>
</feature>
<feature type="non-terminal residue" evidence="4">
    <location>
        <position position="1"/>
    </location>
</feature>
<organism evidence="4 5">
    <name type="scientific">Coemansia biformis</name>
    <dbReference type="NCBI Taxonomy" id="1286918"/>
    <lineage>
        <taxon>Eukaryota</taxon>
        <taxon>Fungi</taxon>
        <taxon>Fungi incertae sedis</taxon>
        <taxon>Zoopagomycota</taxon>
        <taxon>Kickxellomycotina</taxon>
        <taxon>Kickxellomycetes</taxon>
        <taxon>Kickxellales</taxon>
        <taxon>Kickxellaceae</taxon>
        <taxon>Coemansia</taxon>
    </lineage>
</organism>
<evidence type="ECO:0000313" key="5">
    <source>
        <dbReference type="Proteomes" id="UP001143981"/>
    </source>
</evidence>
<evidence type="ECO:0000256" key="2">
    <source>
        <dbReference type="SAM" id="SignalP"/>
    </source>
</evidence>
<sequence>LFQAAWLVALLRGQSAYPDADQSKVPFSKRKPVVAASYLHITAPYHCSLLNDVLEPIHSIALEKQWVFDAADMQIPVHACDSGHDVRGKANLTRYIVETTCVLPVDWPTATSIPGATHFVDFGTGGLNGFGRLAHKNVEGRGVAVICTGALLPQPQLAHLGTRADLFQRELSRVTTARDWLSEFGPRLVRTAHDGKVHIDTRLTRTLGMATVMMAGMTPTTCNERLVAAINGVGYHAEFAGGGVHTEHELEKKLLALAESAPPGQGITVLALLRLRREGVPIDGLCIGGSVPSFDVALEIISTLRDAGIRHVAFKPSNASAIRHVVRIAQAADGFPVILQWTGGRAGGHHSYEDFHQPILETYAAVRSCKNVVLVAGSGFGDAAGTLPYMTGEWSTRFGRAPMPFDGILLGSRIMVAKEAATSLAAKELIVAAAGLPDSEWDTTYDSARGGFMTVMSEYGELNHALETRATSFVKDLHRTVLSQPRTDQPALLWTHKNEIIARLNSDYMRPWFGKKADGRVVDLEDMTYTEAIGRMVELMYVKHQQRWIHRSHCRAVLEFISRAVCRLAQEATDVGIAIEFDKAAPPDYASRLIEEYPAAATLLLASEDVQFFVALCKRRGQKPFPFIP</sequence>
<gene>
    <name evidence="4" type="primary">fas2_10</name>
    <name evidence="4" type="ORF">LPJ61_005403</name>
</gene>
<dbReference type="SUPFAM" id="SSF51412">
    <property type="entry name" value="Inosine monophosphate dehydrogenase (IMPDH)"/>
    <property type="match status" value="1"/>
</dbReference>
<name>A0A9W7Y8D7_9FUNG</name>
<reference evidence="4" key="1">
    <citation type="submission" date="2022-07" db="EMBL/GenBank/DDBJ databases">
        <title>Phylogenomic reconstructions and comparative analyses of Kickxellomycotina fungi.</title>
        <authorList>
            <person name="Reynolds N.K."/>
            <person name="Stajich J.E."/>
            <person name="Barry K."/>
            <person name="Grigoriev I.V."/>
            <person name="Crous P."/>
            <person name="Smith M.E."/>
        </authorList>
    </citation>
    <scope>NUCLEOTIDE SEQUENCE</scope>
    <source>
        <strain evidence="4">BCRC 34381</strain>
    </source>
</reference>
<evidence type="ECO:0000256" key="1">
    <source>
        <dbReference type="ARBA" id="ARBA00022679"/>
    </source>
</evidence>
<dbReference type="PANTHER" id="PTHR10982:SF21">
    <property type="entry name" value="FATTY ACID SYNTHASE SUBUNIT BETA"/>
    <property type="match status" value="1"/>
</dbReference>
<dbReference type="GO" id="GO:0004321">
    <property type="term" value="F:fatty-acyl-CoA synthase activity"/>
    <property type="evidence" value="ECO:0007669"/>
    <property type="project" value="UniProtKB-EC"/>
</dbReference>
<evidence type="ECO:0000259" key="3">
    <source>
        <dbReference type="Pfam" id="PF08354"/>
    </source>
</evidence>
<keyword evidence="2" id="KW-0732">Signal</keyword>